<evidence type="ECO:0000313" key="2">
    <source>
        <dbReference type="EMBL" id="DAF42685.1"/>
    </source>
</evidence>
<feature type="transmembrane region" description="Helical" evidence="1">
    <location>
        <begin position="155"/>
        <end position="180"/>
    </location>
</feature>
<sequence>MISLIEVWGLSCLTLFIAFLINILTGKRIYKEIFSEKKDIIKQILITFISTLIISCLILKLLLYFNIEERINYIIILNAGISVSLYSAIEILFTDFKTYKANRWLLRYNTLLLLLFNIIINFDRELILLFITGVIIFALSFKIEDIGMSDWRAMYIGYLLFSLVNIYHSIISLALILLVLDVIRRKYKIEAISGFILLPSILATFLYYIIVSIL</sequence>
<feature type="transmembrane region" description="Helical" evidence="1">
    <location>
        <begin position="126"/>
        <end position="143"/>
    </location>
</feature>
<keyword evidence="1" id="KW-0812">Transmembrane</keyword>
<feature type="transmembrane region" description="Helical" evidence="1">
    <location>
        <begin position="6"/>
        <end position="24"/>
    </location>
</feature>
<evidence type="ECO:0000256" key="1">
    <source>
        <dbReference type="SAM" id="Phobius"/>
    </source>
</evidence>
<proteinExistence type="predicted"/>
<name>A0A8S5RVA1_9CAUD</name>
<keyword evidence="1" id="KW-0472">Membrane</keyword>
<reference evidence="2" key="1">
    <citation type="journal article" date="2021" name="Proc. Natl. Acad. Sci. U.S.A.">
        <title>A Catalog of Tens of Thousands of Viruses from Human Metagenomes Reveals Hidden Associations with Chronic Diseases.</title>
        <authorList>
            <person name="Tisza M.J."/>
            <person name="Buck C.B."/>
        </authorList>
    </citation>
    <scope>NUCLEOTIDE SEQUENCE</scope>
    <source>
        <strain evidence="2">CtHip2</strain>
    </source>
</reference>
<dbReference type="EMBL" id="BK032497">
    <property type="protein sequence ID" value="DAF42685.1"/>
    <property type="molecule type" value="Genomic_DNA"/>
</dbReference>
<feature type="transmembrane region" description="Helical" evidence="1">
    <location>
        <begin position="44"/>
        <end position="65"/>
    </location>
</feature>
<feature type="transmembrane region" description="Helical" evidence="1">
    <location>
        <begin position="71"/>
        <end position="92"/>
    </location>
</feature>
<protein>
    <submittedName>
        <fullName evidence="2">Uncharacterized protein</fullName>
    </submittedName>
</protein>
<feature type="transmembrane region" description="Helical" evidence="1">
    <location>
        <begin position="104"/>
        <end position="120"/>
    </location>
</feature>
<organism evidence="2">
    <name type="scientific">Siphoviridae sp. ctHip2</name>
    <dbReference type="NCBI Taxonomy" id="2827830"/>
    <lineage>
        <taxon>Viruses</taxon>
        <taxon>Duplodnaviria</taxon>
        <taxon>Heunggongvirae</taxon>
        <taxon>Uroviricota</taxon>
        <taxon>Caudoviricetes</taxon>
    </lineage>
</organism>
<keyword evidence="1" id="KW-1133">Transmembrane helix</keyword>
<accession>A0A8S5RVA1</accession>
<feature type="transmembrane region" description="Helical" evidence="1">
    <location>
        <begin position="192"/>
        <end position="211"/>
    </location>
</feature>